<dbReference type="Proteomes" id="UP000609064">
    <property type="component" value="Unassembled WGS sequence"/>
</dbReference>
<dbReference type="AlphaFoldDB" id="A0A916YW83"/>
<evidence type="ECO:0000313" key="1">
    <source>
        <dbReference type="EMBL" id="GGD64217.1"/>
    </source>
</evidence>
<comment type="caution">
    <text evidence="1">The sequence shown here is derived from an EMBL/GenBank/DDBJ whole genome shotgun (WGS) entry which is preliminary data.</text>
</comment>
<dbReference type="EMBL" id="BMKK01000006">
    <property type="protein sequence ID" value="GGD64217.1"/>
    <property type="molecule type" value="Genomic_DNA"/>
</dbReference>
<sequence>MKNQLIVLFIMSLLLLVGCDHKDVLEVESTDLTSKDIQIKDASGLNFVKLRVSSENEELLKNYSENSFEITFVKTELDTGNAVSGDNQVLPSETIASVDIEIIETNIPEYARVSYKNRSNTRALAPRWVTVNLFAFAPKNYLWVYNKSSNTASVTFAYNRSASGGSWVGAGTKSMGIRKEASYCNMTAKQIRATHTYDANAGSYNFITWQYFKCP</sequence>
<gene>
    <name evidence="1" type="ORF">GCM10011514_30210</name>
</gene>
<accession>A0A916YW83</accession>
<name>A0A916YW83_9BACT</name>
<evidence type="ECO:0000313" key="2">
    <source>
        <dbReference type="Proteomes" id="UP000609064"/>
    </source>
</evidence>
<dbReference type="PROSITE" id="PS51257">
    <property type="entry name" value="PROKAR_LIPOPROTEIN"/>
    <property type="match status" value="1"/>
</dbReference>
<protein>
    <submittedName>
        <fullName evidence="1">Uncharacterized protein</fullName>
    </submittedName>
</protein>
<reference evidence="1" key="1">
    <citation type="journal article" date="2014" name="Int. J. Syst. Evol. Microbiol.">
        <title>Complete genome sequence of Corynebacterium casei LMG S-19264T (=DSM 44701T), isolated from a smear-ripened cheese.</title>
        <authorList>
            <consortium name="US DOE Joint Genome Institute (JGI-PGF)"/>
            <person name="Walter F."/>
            <person name="Albersmeier A."/>
            <person name="Kalinowski J."/>
            <person name="Ruckert C."/>
        </authorList>
    </citation>
    <scope>NUCLEOTIDE SEQUENCE</scope>
    <source>
        <strain evidence="1">CGMCC 1.15958</strain>
    </source>
</reference>
<proteinExistence type="predicted"/>
<dbReference type="RefSeq" id="WP_188766956.1">
    <property type="nucleotide sequence ID" value="NZ_BMKK01000006.1"/>
</dbReference>
<keyword evidence="2" id="KW-1185">Reference proteome</keyword>
<reference evidence="1" key="2">
    <citation type="submission" date="2020-09" db="EMBL/GenBank/DDBJ databases">
        <authorList>
            <person name="Sun Q."/>
            <person name="Zhou Y."/>
        </authorList>
    </citation>
    <scope>NUCLEOTIDE SEQUENCE</scope>
    <source>
        <strain evidence="1">CGMCC 1.15958</strain>
    </source>
</reference>
<organism evidence="1 2">
    <name type="scientific">Emticicia aquatilis</name>
    <dbReference type="NCBI Taxonomy" id="1537369"/>
    <lineage>
        <taxon>Bacteria</taxon>
        <taxon>Pseudomonadati</taxon>
        <taxon>Bacteroidota</taxon>
        <taxon>Cytophagia</taxon>
        <taxon>Cytophagales</taxon>
        <taxon>Leadbetterellaceae</taxon>
        <taxon>Emticicia</taxon>
    </lineage>
</organism>